<proteinExistence type="predicted"/>
<dbReference type="InterPro" id="IPR059177">
    <property type="entry name" value="GH29D-like_dom"/>
</dbReference>
<evidence type="ECO:0000313" key="4">
    <source>
        <dbReference type="Proteomes" id="UP001228376"/>
    </source>
</evidence>
<dbReference type="Proteomes" id="UP001228376">
    <property type="component" value="Unassembled WGS sequence"/>
</dbReference>
<dbReference type="PANTHER" id="PTHR42834">
    <property type="entry name" value="ENDONUCLEASE/EXONUCLEASE/PHOSPHATASE FAMILY PROTEIN (AFU_ORTHOLOGUE AFUA_3G09210)"/>
    <property type="match status" value="1"/>
</dbReference>
<evidence type="ECO:0000259" key="2">
    <source>
        <dbReference type="PROSITE" id="PS51841"/>
    </source>
</evidence>
<dbReference type="InterPro" id="IPR045939">
    <property type="entry name" value="YhcR_N"/>
</dbReference>
<dbReference type="InterPro" id="IPR043744">
    <property type="entry name" value="DUF5689"/>
</dbReference>
<feature type="chain" id="PRO_5046905344" evidence="1">
    <location>
        <begin position="27"/>
        <end position="821"/>
    </location>
</feature>
<reference evidence="3 4" key="1">
    <citation type="submission" date="2023-10" db="EMBL/GenBank/DDBJ databases">
        <title>179-bfca-hs.</title>
        <authorList>
            <person name="Miliotis G."/>
            <person name="Sengupta P."/>
            <person name="Hameed A."/>
            <person name="Chuvochina M."/>
            <person name="Mcdonagh F."/>
            <person name="Simpson A.C."/>
            <person name="Singh N.K."/>
            <person name="Rekha P.D."/>
            <person name="Raman K."/>
            <person name="Hugenholtz P."/>
            <person name="Venkateswaran K."/>
        </authorList>
    </citation>
    <scope>NUCLEOTIDE SEQUENCE [LARGE SCALE GENOMIC DNA]</scope>
    <source>
        <strain evidence="3 4">179-BFC-A-HS</strain>
    </source>
</reference>
<sequence length="821" mass="88174">MGAKGRNRFFSLSLIVLLIASLLAPAATFAAPPTDALSVADAIANNSGDASVKGYIVGHVKSTDNVTQTATDDYNFAIADAVSETDTGKMLYVQLPKNLRADWGLQTNPQHLGEKVIVSGNLQAYFSHAGLKNTTAIAPARDEQLASDLFITEYVEGSGYNKAIEIFNGTGETVDLSQYTLELYANGKTTVQSSLALTGELEHGKTLVIYHGQASEELKAKGNLENSAITNFNGDDALVLKKADKAIDSFGQVGAREQWGSDITLVRKSSVTAGNPHFDQPFDPAQEWDAYPKDTFIYLGAHDMDGITDPGEPGDDQQRITIAQAHEQGTGAAKVKGIVTAKLKNTIHIQDDTAGIAVRPTSLPVSLGDEITVSGQLQDYHGLLQLDGAGLTENAGPKGVPDPVVINGNELNTHESELATVKKVTIQSVDDGGQWANYTVTDAAGNAFIVRDETNSLQLDVNATYDAVTGIVSQYDDTWQLIPRGEVDIVADESVVQPVYATPDAGRIPSGSEVTLASRTPGATIYYTTDGSNPVQNGEMYTAPIKVDKDMTIKAVAKKDGLSTSRVTAFAYHVYDAAAGIQIHDIQGAAHESPLKGSVVENIEGIVTYQYDIRGANYFHMQAPENKYDGDKRTSEGLVVYTGKAEAVAIGDLVSVSGKVDEYHIDGYDDRAETDLPVTQINARDDRGGKVTVLQHDVDLPEPVKITSSDIPDKIVGKSGLDTFEPDKYAIDYWESLEGMLVAVEPSKAVAPQQHGDLAVVTDEYPTDTINGGLRLTADGPNAQIIQFKLYPNNDARDFAIKTGDKFPADYRCGQLRFFQL</sequence>
<organism evidence="3 4">
    <name type="scientific">Tigheibacillus jepli</name>
    <dbReference type="NCBI Taxonomy" id="3035914"/>
    <lineage>
        <taxon>Bacteria</taxon>
        <taxon>Bacillati</taxon>
        <taxon>Bacillota</taxon>
        <taxon>Bacilli</taxon>
        <taxon>Bacillales</taxon>
        <taxon>Bacillaceae</taxon>
        <taxon>Tigheibacillus</taxon>
    </lineage>
</organism>
<keyword evidence="4" id="KW-1185">Reference proteome</keyword>
<feature type="signal peptide" evidence="1">
    <location>
        <begin position="1"/>
        <end position="26"/>
    </location>
</feature>
<comment type="caution">
    <text evidence="3">The sequence shown here is derived from an EMBL/GenBank/DDBJ whole genome shotgun (WGS) entry which is preliminary data.</text>
</comment>
<dbReference type="EMBL" id="JAROCA020000001">
    <property type="protein sequence ID" value="MDY0404833.1"/>
    <property type="molecule type" value="Genomic_DNA"/>
</dbReference>
<dbReference type="RefSeq" id="WP_320384335.1">
    <property type="nucleotide sequence ID" value="NZ_JAROCA020000001.1"/>
</dbReference>
<dbReference type="PROSITE" id="PS51841">
    <property type="entry name" value="LTD"/>
    <property type="match status" value="1"/>
</dbReference>
<dbReference type="PANTHER" id="PTHR42834:SF1">
    <property type="entry name" value="ENDONUCLEASE_EXONUCLEASE_PHOSPHATASE FAMILY PROTEIN (AFU_ORTHOLOGUE AFUA_3G09210)"/>
    <property type="match status" value="1"/>
</dbReference>
<dbReference type="Pfam" id="PF13290">
    <property type="entry name" value="CHB_HEX_C_1"/>
    <property type="match status" value="1"/>
</dbReference>
<accession>A0ABU5CEU1</accession>
<evidence type="ECO:0000313" key="3">
    <source>
        <dbReference type="EMBL" id="MDY0404833.1"/>
    </source>
</evidence>
<name>A0ABU5CEU1_9BACI</name>
<evidence type="ECO:0000256" key="1">
    <source>
        <dbReference type="SAM" id="SignalP"/>
    </source>
</evidence>
<gene>
    <name evidence="3" type="ORF">P5G51_004935</name>
</gene>
<dbReference type="Pfam" id="PF19886">
    <property type="entry name" value="DUF6359"/>
    <property type="match status" value="1"/>
</dbReference>
<dbReference type="Pfam" id="PF18942">
    <property type="entry name" value="DUF5689"/>
    <property type="match status" value="1"/>
</dbReference>
<protein>
    <submittedName>
        <fullName evidence="3">DUF6359 domain-containing protein</fullName>
    </submittedName>
</protein>
<dbReference type="CDD" id="cd04486">
    <property type="entry name" value="YhcR_OBF_like"/>
    <property type="match status" value="1"/>
</dbReference>
<feature type="domain" description="LTD" evidence="2">
    <location>
        <begin position="139"/>
        <end position="330"/>
    </location>
</feature>
<keyword evidence="1" id="KW-0732">Signal</keyword>
<dbReference type="Pfam" id="PF00932">
    <property type="entry name" value="LTD"/>
    <property type="match status" value="1"/>
</dbReference>
<dbReference type="InterPro" id="IPR001322">
    <property type="entry name" value="Lamin_tail_dom"/>
</dbReference>